<gene>
    <name evidence="1" type="ORF">AB4Y32_05265</name>
</gene>
<dbReference type="Proteomes" id="UP001558850">
    <property type="component" value="Unassembled WGS sequence"/>
</dbReference>
<accession>A0ACC6TV28</accession>
<dbReference type="EMBL" id="JBFRCH010000002">
    <property type="protein sequence ID" value="MEX3931223.1"/>
    <property type="molecule type" value="Genomic_DNA"/>
</dbReference>
<sequence>MQKTASFGETLLSTQRALRRRGLPKRRRNGPLIAKGDQSYTTVAGSGVYFFGHIGPSAWFHEGNDLICEKPLTAQAARFRKTAPSSEGREDVKDRSQITVLIFWAYCPKRLILRRKRLNLRKTTDLTAARYSHNCAIQTAPEHPKA</sequence>
<protein>
    <submittedName>
        <fullName evidence="1">Uncharacterized protein</fullName>
    </submittedName>
</protein>
<organism evidence="1 2">
    <name type="scientific">Paraburkholderia phymatum</name>
    <dbReference type="NCBI Taxonomy" id="148447"/>
    <lineage>
        <taxon>Bacteria</taxon>
        <taxon>Pseudomonadati</taxon>
        <taxon>Pseudomonadota</taxon>
        <taxon>Betaproteobacteria</taxon>
        <taxon>Burkholderiales</taxon>
        <taxon>Burkholderiaceae</taxon>
        <taxon>Paraburkholderia</taxon>
    </lineage>
</organism>
<evidence type="ECO:0000313" key="1">
    <source>
        <dbReference type="EMBL" id="MEX3931223.1"/>
    </source>
</evidence>
<keyword evidence="2" id="KW-1185">Reference proteome</keyword>
<proteinExistence type="predicted"/>
<evidence type="ECO:0000313" key="2">
    <source>
        <dbReference type="Proteomes" id="UP001558850"/>
    </source>
</evidence>
<comment type="caution">
    <text evidence="1">The sequence shown here is derived from an EMBL/GenBank/DDBJ whole genome shotgun (WGS) entry which is preliminary data.</text>
</comment>
<reference evidence="1" key="1">
    <citation type="submission" date="2024-07" db="EMBL/GenBank/DDBJ databases">
        <title>A survey of Mimosa microsymbionts across Brazilian biomes reveals a high diversity of Paraburkholderia nodulating endemic species, but also that Cupriavidus is common as a symbiont of widespread species.</title>
        <authorList>
            <person name="Rouws L."/>
            <person name="Barauna A."/>
            <person name="Beukes C."/>
            <person name="Rouws J.R.C."/>
            <person name="De Faria S.M."/>
            <person name="Gross E."/>
            <person name="Bueno Dos Reis Junior F."/>
            <person name="Simon M.F."/>
            <person name="Maluk M."/>
            <person name="Odee D.W."/>
            <person name="Kenicer G."/>
            <person name="Young J.P.W."/>
            <person name="Reis V.M."/>
            <person name="Zilli J."/>
            <person name="James E.K."/>
        </authorList>
    </citation>
    <scope>NUCLEOTIDE SEQUENCE</scope>
    <source>
        <strain evidence="1">EG181B</strain>
    </source>
</reference>
<name>A0ACC6TV28_9BURK</name>